<keyword evidence="1" id="KW-1133">Transmembrane helix</keyword>
<keyword evidence="1" id="KW-0472">Membrane</keyword>
<gene>
    <name evidence="2" type="ORF">P168DRAFT_89961</name>
</gene>
<dbReference type="EMBL" id="MSFM01000002">
    <property type="protein sequence ID" value="PKY07183.1"/>
    <property type="molecule type" value="Genomic_DNA"/>
</dbReference>
<organism evidence="2 3">
    <name type="scientific">Aspergillus campestris (strain IBT 28561)</name>
    <dbReference type="NCBI Taxonomy" id="1392248"/>
    <lineage>
        <taxon>Eukaryota</taxon>
        <taxon>Fungi</taxon>
        <taxon>Dikarya</taxon>
        <taxon>Ascomycota</taxon>
        <taxon>Pezizomycotina</taxon>
        <taxon>Eurotiomycetes</taxon>
        <taxon>Eurotiomycetidae</taxon>
        <taxon>Eurotiales</taxon>
        <taxon>Aspergillaceae</taxon>
        <taxon>Aspergillus</taxon>
        <taxon>Aspergillus subgen. Circumdati</taxon>
    </lineage>
</organism>
<name>A0A2I1DBE1_ASPC2</name>
<keyword evidence="1" id="KW-0812">Transmembrane</keyword>
<dbReference type="VEuPathDB" id="FungiDB:P168DRAFT_89961"/>
<reference evidence="2" key="1">
    <citation type="submission" date="2016-12" db="EMBL/GenBank/DDBJ databases">
        <title>The genomes of Aspergillus section Nigri reveals drivers in fungal speciation.</title>
        <authorList>
            <consortium name="DOE Joint Genome Institute"/>
            <person name="Vesth T.C."/>
            <person name="Nybo J."/>
            <person name="Theobald S."/>
            <person name="Brandl J."/>
            <person name="Frisvad J.C."/>
            <person name="Nielsen K.F."/>
            <person name="Lyhne E.K."/>
            <person name="Kogle M.E."/>
            <person name="Kuo A."/>
            <person name="Riley R."/>
            <person name="Clum A."/>
            <person name="Nolan M."/>
            <person name="Lipzen A."/>
            <person name="Salamov A."/>
            <person name="Henrissat B."/>
            <person name="Wiebenga A."/>
            <person name="De vries R.P."/>
            <person name="Grigoriev I.V."/>
            <person name="Mortensen U.H."/>
            <person name="Andersen M.R."/>
            <person name="Baker S.E."/>
        </authorList>
    </citation>
    <scope>NUCLEOTIDE SEQUENCE</scope>
    <source>
        <strain evidence="2">IBT 28561</strain>
    </source>
</reference>
<dbReference type="GeneID" id="36549732"/>
<dbReference type="Proteomes" id="UP000234254">
    <property type="component" value="Unassembled WGS sequence"/>
</dbReference>
<comment type="caution">
    <text evidence="2">The sequence shown here is derived from an EMBL/GenBank/DDBJ whole genome shotgun (WGS) entry which is preliminary data.</text>
</comment>
<dbReference type="AlphaFoldDB" id="A0A2I1DBE1"/>
<accession>A0A2I1DBE1</accession>
<dbReference type="RefSeq" id="XP_024695777.1">
    <property type="nucleotide sequence ID" value="XM_024842203.1"/>
</dbReference>
<proteinExistence type="predicted"/>
<protein>
    <submittedName>
        <fullName evidence="2">Uncharacterized protein</fullName>
    </submittedName>
</protein>
<feature type="transmembrane region" description="Helical" evidence="1">
    <location>
        <begin position="31"/>
        <end position="56"/>
    </location>
</feature>
<sequence length="71" mass="8412">MLVLELCAVMTKWRGNAKGGGGGERRKRGCLVCLFSFLFFFNFVYLFFFSLFSMFFSRLGRGWCMRWQARE</sequence>
<evidence type="ECO:0000313" key="2">
    <source>
        <dbReference type="EMBL" id="PKY07183.1"/>
    </source>
</evidence>
<evidence type="ECO:0000256" key="1">
    <source>
        <dbReference type="SAM" id="Phobius"/>
    </source>
</evidence>
<keyword evidence="3" id="KW-1185">Reference proteome</keyword>
<evidence type="ECO:0000313" key="3">
    <source>
        <dbReference type="Proteomes" id="UP000234254"/>
    </source>
</evidence>